<dbReference type="GO" id="GO:0016787">
    <property type="term" value="F:hydrolase activity"/>
    <property type="evidence" value="ECO:0007669"/>
    <property type="project" value="UniProtKB-KW"/>
</dbReference>
<dbReference type="EMBL" id="DVHA01000162">
    <property type="protein sequence ID" value="HIR60911.1"/>
    <property type="molecule type" value="Genomic_DNA"/>
</dbReference>
<sequence length="485" mass="52560">MVVSAPAGTFTGYYENDSVWFRGIRYATAARFRPPRPAGPKDKCCRTFGAKSLQATRDGMGHPVPGPFSEDCLFLNVVVPAEKPEGLMPVVVDIHGGAFQTGSGNDSAVFSLVTEEKAKIVAVSINYRLGALGYLFLRDSLGAGFCDGNMGLLDQICALRWVHDNIEAFGGDPGRVTLYGVSAGGKSVGALMLSEQSKPLFSQAILSSGGVQAVRTPETASRLAGRFLTMLQLKDNWEILTIPSSLILKVQSVFTAGPGSTCLFGPVADGEVIPADWRDVIRSDRGWKGNTMIGNNLNELVFLKMGGELLRNAPMIAAQLLGDNGEYAEKAYHALTGGKLMLDEEREDAWVKVLSDCMYRTHGDRLGQILASRGAEVYTYSFDFPPAHHSQDAMTLHHGSKAPAIGEPRSAADKHALDRIMHEMRASYIAFIENGDPNHGAIPRWDPVEPGSYGRLHFDRETYFDKPTGCPSVTDFPDESIDLPG</sequence>
<accession>A0A9D1DXP9</accession>
<evidence type="ECO:0000256" key="2">
    <source>
        <dbReference type="ARBA" id="ARBA00022801"/>
    </source>
</evidence>
<dbReference type="InterPro" id="IPR050309">
    <property type="entry name" value="Type-B_Carboxylest/Lipase"/>
</dbReference>
<dbReference type="Proteomes" id="UP000824241">
    <property type="component" value="Unassembled WGS sequence"/>
</dbReference>
<dbReference type="PROSITE" id="PS00941">
    <property type="entry name" value="CARBOXYLESTERASE_B_2"/>
    <property type="match status" value="1"/>
</dbReference>
<name>A0A9D1DXP9_9FIRM</name>
<gene>
    <name evidence="5" type="ORF">IAB37_04980</name>
</gene>
<comment type="similarity">
    <text evidence="1 3">Belongs to the type-B carboxylesterase/lipase family.</text>
</comment>
<dbReference type="EC" id="3.1.1.-" evidence="3"/>
<reference evidence="5" key="1">
    <citation type="submission" date="2020-10" db="EMBL/GenBank/DDBJ databases">
        <authorList>
            <person name="Gilroy R."/>
        </authorList>
    </citation>
    <scope>NUCLEOTIDE SEQUENCE</scope>
    <source>
        <strain evidence="5">CHK189-12415</strain>
    </source>
</reference>
<evidence type="ECO:0000256" key="3">
    <source>
        <dbReference type="RuleBase" id="RU361235"/>
    </source>
</evidence>
<keyword evidence="2 3" id="KW-0378">Hydrolase</keyword>
<dbReference type="SUPFAM" id="SSF53474">
    <property type="entry name" value="alpha/beta-Hydrolases"/>
    <property type="match status" value="1"/>
</dbReference>
<dbReference type="Pfam" id="PF00135">
    <property type="entry name" value="COesterase"/>
    <property type="match status" value="1"/>
</dbReference>
<protein>
    <recommendedName>
        <fullName evidence="3">Carboxylic ester hydrolase</fullName>
        <ecNumber evidence="3">3.1.1.-</ecNumber>
    </recommendedName>
</protein>
<evidence type="ECO:0000256" key="1">
    <source>
        <dbReference type="ARBA" id="ARBA00005964"/>
    </source>
</evidence>
<proteinExistence type="inferred from homology"/>
<comment type="caution">
    <text evidence="5">The sequence shown here is derived from an EMBL/GenBank/DDBJ whole genome shotgun (WGS) entry which is preliminary data.</text>
</comment>
<reference evidence="5" key="2">
    <citation type="journal article" date="2021" name="PeerJ">
        <title>Extensive microbial diversity within the chicken gut microbiome revealed by metagenomics and culture.</title>
        <authorList>
            <person name="Gilroy R."/>
            <person name="Ravi A."/>
            <person name="Getino M."/>
            <person name="Pursley I."/>
            <person name="Horton D.L."/>
            <person name="Alikhan N.F."/>
            <person name="Baker D."/>
            <person name="Gharbi K."/>
            <person name="Hall N."/>
            <person name="Watson M."/>
            <person name="Adriaenssens E.M."/>
            <person name="Foster-Nyarko E."/>
            <person name="Jarju S."/>
            <person name="Secka A."/>
            <person name="Antonio M."/>
            <person name="Oren A."/>
            <person name="Chaudhuri R.R."/>
            <person name="La Ragione R."/>
            <person name="Hildebrand F."/>
            <person name="Pallen M.J."/>
        </authorList>
    </citation>
    <scope>NUCLEOTIDE SEQUENCE</scope>
    <source>
        <strain evidence="5">CHK189-12415</strain>
    </source>
</reference>
<dbReference type="InterPro" id="IPR002018">
    <property type="entry name" value="CarbesteraseB"/>
</dbReference>
<organism evidence="5 6">
    <name type="scientific">Candidatus Faecivivens stercoravium</name>
    <dbReference type="NCBI Taxonomy" id="2840803"/>
    <lineage>
        <taxon>Bacteria</taxon>
        <taxon>Bacillati</taxon>
        <taxon>Bacillota</taxon>
        <taxon>Clostridia</taxon>
        <taxon>Eubacteriales</taxon>
        <taxon>Oscillospiraceae</taxon>
        <taxon>Oscillospiraceae incertae sedis</taxon>
        <taxon>Candidatus Faecivivens</taxon>
    </lineage>
</organism>
<feature type="domain" description="Carboxylesterase type B" evidence="4">
    <location>
        <begin position="3"/>
        <end position="462"/>
    </location>
</feature>
<dbReference type="AlphaFoldDB" id="A0A9D1DXP9"/>
<dbReference type="InterPro" id="IPR019819">
    <property type="entry name" value="Carboxylesterase_B_CS"/>
</dbReference>
<evidence type="ECO:0000313" key="6">
    <source>
        <dbReference type="Proteomes" id="UP000824241"/>
    </source>
</evidence>
<evidence type="ECO:0000259" key="4">
    <source>
        <dbReference type="Pfam" id="PF00135"/>
    </source>
</evidence>
<dbReference type="PROSITE" id="PS00122">
    <property type="entry name" value="CARBOXYLESTERASE_B_1"/>
    <property type="match status" value="1"/>
</dbReference>
<dbReference type="InterPro" id="IPR019826">
    <property type="entry name" value="Carboxylesterase_B_AS"/>
</dbReference>
<dbReference type="PANTHER" id="PTHR11559">
    <property type="entry name" value="CARBOXYLESTERASE"/>
    <property type="match status" value="1"/>
</dbReference>
<dbReference type="InterPro" id="IPR029058">
    <property type="entry name" value="AB_hydrolase_fold"/>
</dbReference>
<evidence type="ECO:0000313" key="5">
    <source>
        <dbReference type="EMBL" id="HIR60911.1"/>
    </source>
</evidence>
<dbReference type="Gene3D" id="3.40.50.1820">
    <property type="entry name" value="alpha/beta hydrolase"/>
    <property type="match status" value="1"/>
</dbReference>